<dbReference type="AlphaFoldDB" id="D7KDV4"/>
<name>D7KDV4_ARALL</name>
<dbReference type="Gramene" id="scaffold_103279.1">
    <property type="protein sequence ID" value="scaffold_103279.1"/>
    <property type="gene ID" value="scaffold_103279.1"/>
</dbReference>
<dbReference type="HOGENOM" id="CLU_1087234_0_0_1"/>
<feature type="compositionally biased region" description="Low complexity" evidence="2">
    <location>
        <begin position="149"/>
        <end position="166"/>
    </location>
</feature>
<feature type="region of interest" description="Disordered" evidence="2">
    <location>
        <begin position="143"/>
        <end position="166"/>
    </location>
</feature>
<dbReference type="EMBL" id="GL348713">
    <property type="protein sequence ID" value="EFH67078.1"/>
    <property type="molecule type" value="Genomic_DNA"/>
</dbReference>
<dbReference type="Proteomes" id="UP000008694">
    <property type="component" value="Unassembled WGS sequence"/>
</dbReference>
<dbReference type="PANTHER" id="PTHR37188:SF1">
    <property type="entry name" value="MEDIATOR OF RNA POLYMERASE II TRANSCRIPTION SUBUNIT-RELATED"/>
    <property type="match status" value="1"/>
</dbReference>
<dbReference type="GO" id="GO:0016592">
    <property type="term" value="C:mediator complex"/>
    <property type="evidence" value="ECO:0007669"/>
    <property type="project" value="InterPro"/>
</dbReference>
<accession>D7KDV4</accession>
<evidence type="ECO:0000313" key="5">
    <source>
        <dbReference type="Proteomes" id="UP000008694"/>
    </source>
</evidence>
<keyword evidence="3" id="KW-0472">Membrane</keyword>
<feature type="transmembrane region" description="Helical" evidence="3">
    <location>
        <begin position="235"/>
        <end position="255"/>
    </location>
</feature>
<keyword evidence="1" id="KW-0175">Coiled coil</keyword>
<evidence type="ECO:0000256" key="2">
    <source>
        <dbReference type="SAM" id="MobiDB-lite"/>
    </source>
</evidence>
<evidence type="ECO:0008006" key="6">
    <source>
        <dbReference type="Google" id="ProtNLM"/>
    </source>
</evidence>
<evidence type="ECO:0000256" key="1">
    <source>
        <dbReference type="SAM" id="Coils"/>
    </source>
</evidence>
<organism evidence="5">
    <name type="scientific">Arabidopsis lyrata subsp. lyrata</name>
    <name type="common">Lyre-leaved rock-cress</name>
    <dbReference type="NCBI Taxonomy" id="81972"/>
    <lineage>
        <taxon>Eukaryota</taxon>
        <taxon>Viridiplantae</taxon>
        <taxon>Streptophyta</taxon>
        <taxon>Embryophyta</taxon>
        <taxon>Tracheophyta</taxon>
        <taxon>Spermatophyta</taxon>
        <taxon>Magnoliopsida</taxon>
        <taxon>eudicotyledons</taxon>
        <taxon>Gunneridae</taxon>
        <taxon>Pentapetalae</taxon>
        <taxon>rosids</taxon>
        <taxon>malvids</taxon>
        <taxon>Brassicales</taxon>
        <taxon>Brassicaceae</taxon>
        <taxon>Camelineae</taxon>
        <taxon>Arabidopsis</taxon>
    </lineage>
</organism>
<keyword evidence="3" id="KW-1133">Transmembrane helix</keyword>
<feature type="coiled-coil region" evidence="1">
    <location>
        <begin position="258"/>
        <end position="292"/>
    </location>
</feature>
<protein>
    <recommendedName>
        <fullName evidence="6">C3H1-type domain-containing protein</fullName>
    </recommendedName>
</protein>
<keyword evidence="5" id="KW-1185">Reference proteome</keyword>
<dbReference type="InterPro" id="IPR038790">
    <property type="entry name" value="Med9_plant"/>
</dbReference>
<dbReference type="PANTHER" id="PTHR37188">
    <property type="entry name" value="MEDIATOR OF RNA POLYMERASE II TRANSCRIPTION SUBUNIT-RELATED"/>
    <property type="match status" value="1"/>
</dbReference>
<reference evidence="5" key="1">
    <citation type="journal article" date="2011" name="Nat. Genet.">
        <title>The Arabidopsis lyrata genome sequence and the basis of rapid genome size change.</title>
        <authorList>
            <person name="Hu T.T."/>
            <person name="Pattyn P."/>
            <person name="Bakker E.G."/>
            <person name="Cao J."/>
            <person name="Cheng J.-F."/>
            <person name="Clark R.M."/>
            <person name="Fahlgren N."/>
            <person name="Fawcett J.A."/>
            <person name="Grimwood J."/>
            <person name="Gundlach H."/>
            <person name="Haberer G."/>
            <person name="Hollister J.D."/>
            <person name="Ossowski S."/>
            <person name="Ottilar R.P."/>
            <person name="Salamov A.A."/>
            <person name="Schneeberger K."/>
            <person name="Spannagl M."/>
            <person name="Wang X."/>
            <person name="Yang L."/>
            <person name="Nasrallah M.E."/>
            <person name="Bergelson J."/>
            <person name="Carrington J.C."/>
            <person name="Gaut B.S."/>
            <person name="Schmutz J."/>
            <person name="Mayer K.F.X."/>
            <person name="Van de Peer Y."/>
            <person name="Grigoriev I.V."/>
            <person name="Nordborg M."/>
            <person name="Weigel D."/>
            <person name="Guo Y.-L."/>
        </authorList>
    </citation>
    <scope>NUCLEOTIDE SEQUENCE [LARGE SCALE GENOMIC DNA]</scope>
    <source>
        <strain evidence="5">cv. MN47</strain>
    </source>
</reference>
<proteinExistence type="predicted"/>
<gene>
    <name evidence="4" type="ORF">ARALYDRAFT_890485</name>
</gene>
<evidence type="ECO:0000313" key="4">
    <source>
        <dbReference type="EMBL" id="EFH67078.1"/>
    </source>
</evidence>
<feature type="region of interest" description="Disordered" evidence="2">
    <location>
        <begin position="1"/>
        <end position="59"/>
    </location>
</feature>
<dbReference type="eggNOG" id="KOG1677">
    <property type="taxonomic scope" value="Eukaryota"/>
</dbReference>
<keyword evidence="3" id="KW-0812">Transmembrane</keyword>
<feature type="compositionally biased region" description="Basic and acidic residues" evidence="2">
    <location>
        <begin position="1"/>
        <end position="32"/>
    </location>
</feature>
<sequence length="294" mass="33965">MADARENQQEAERRSDEIESRSIEEPKEKKDEDENLQEQKPSSIGSSIPSSDKSKEDDAVKSISSVKDCQFYVETGLCRFCRYNHPIQLPKAKTILDSGEPNSRERLEDLEDGEIRGHDNPQEQIQINTERQGTVAQDNLQFHQQQEMQRPQSHTTQQQQSVQTPQQHQLLASHFNIYPSVESLTDAIEAGTRDHNSDSLVTEVSSHFDKRQQILNSISRSLGSKTNKVEHNNKVWIFGLEQSLFGFCLLVFLFYKYVDGQKQNLEESEQLLQQRKELMEEYKKAVEEIVKKEP</sequence>
<dbReference type="STRING" id="81972.D7KDV4"/>
<evidence type="ECO:0000256" key="3">
    <source>
        <dbReference type="SAM" id="Phobius"/>
    </source>
</evidence>
<feature type="compositionally biased region" description="Low complexity" evidence="2">
    <location>
        <begin position="40"/>
        <end position="51"/>
    </location>
</feature>